<name>A0A6H9WTH1_9MICO</name>
<reference evidence="3 4" key="1">
    <citation type="submission" date="2019-09" db="EMBL/GenBank/DDBJ databases">
        <title>Phylogeny of genus Pseudoclavibacter and closely related genus.</title>
        <authorList>
            <person name="Li Y."/>
        </authorList>
    </citation>
    <scope>NUCLEOTIDE SEQUENCE [LARGE SCALE GENOMIC DNA]</scope>
    <source>
        <strain evidence="3 4">EGI 60007</strain>
    </source>
</reference>
<dbReference type="PANTHER" id="PTHR33164">
    <property type="entry name" value="TRANSCRIPTIONAL REGULATOR, MARR FAMILY"/>
    <property type="match status" value="1"/>
</dbReference>
<dbReference type="PROSITE" id="PS50995">
    <property type="entry name" value="HTH_MARR_2"/>
    <property type="match status" value="1"/>
</dbReference>
<dbReference type="OrthoDB" id="9154853at2"/>
<gene>
    <name evidence="3" type="ORF">F8O04_04785</name>
</gene>
<dbReference type="SMART" id="SM00347">
    <property type="entry name" value="HTH_MARR"/>
    <property type="match status" value="1"/>
</dbReference>
<dbReference type="Pfam" id="PF01047">
    <property type="entry name" value="MarR"/>
    <property type="match status" value="1"/>
</dbReference>
<dbReference type="AlphaFoldDB" id="A0A6H9WTH1"/>
<feature type="region of interest" description="Disordered" evidence="1">
    <location>
        <begin position="1"/>
        <end position="20"/>
    </location>
</feature>
<dbReference type="GO" id="GO:0006950">
    <property type="term" value="P:response to stress"/>
    <property type="evidence" value="ECO:0007669"/>
    <property type="project" value="TreeGrafter"/>
</dbReference>
<dbReference type="CDD" id="cd00090">
    <property type="entry name" value="HTH_ARSR"/>
    <property type="match status" value="1"/>
</dbReference>
<comment type="caution">
    <text evidence="3">The sequence shown here is derived from an EMBL/GenBank/DDBJ whole genome shotgun (WGS) entry which is preliminary data.</text>
</comment>
<evidence type="ECO:0000313" key="4">
    <source>
        <dbReference type="Proteomes" id="UP000431744"/>
    </source>
</evidence>
<organism evidence="3 4">
    <name type="scientific">Pseudoclavibacter endophyticus</name>
    <dbReference type="NCBI Taxonomy" id="1778590"/>
    <lineage>
        <taxon>Bacteria</taxon>
        <taxon>Bacillati</taxon>
        <taxon>Actinomycetota</taxon>
        <taxon>Actinomycetes</taxon>
        <taxon>Micrococcales</taxon>
        <taxon>Microbacteriaceae</taxon>
        <taxon>Pseudoclavibacter</taxon>
    </lineage>
</organism>
<dbReference type="InterPro" id="IPR036390">
    <property type="entry name" value="WH_DNA-bd_sf"/>
</dbReference>
<proteinExistence type="predicted"/>
<accession>A0A6H9WTH1</accession>
<protein>
    <submittedName>
        <fullName evidence="3">Winged helix-turn-helix transcriptional regulator</fullName>
    </submittedName>
</protein>
<dbReference type="GO" id="GO:0003700">
    <property type="term" value="F:DNA-binding transcription factor activity"/>
    <property type="evidence" value="ECO:0007669"/>
    <property type="project" value="InterPro"/>
</dbReference>
<dbReference type="InterPro" id="IPR039422">
    <property type="entry name" value="MarR/SlyA-like"/>
</dbReference>
<dbReference type="RefSeq" id="WP_158028160.1">
    <property type="nucleotide sequence ID" value="NZ_BMHG01000001.1"/>
</dbReference>
<dbReference type="SUPFAM" id="SSF46785">
    <property type="entry name" value="Winged helix' DNA-binding domain"/>
    <property type="match status" value="1"/>
</dbReference>
<feature type="domain" description="HTH marR-type" evidence="2">
    <location>
        <begin position="26"/>
        <end position="160"/>
    </location>
</feature>
<dbReference type="InterPro" id="IPR011991">
    <property type="entry name" value="ArsR-like_HTH"/>
</dbReference>
<evidence type="ECO:0000256" key="1">
    <source>
        <dbReference type="SAM" id="MobiDB-lite"/>
    </source>
</evidence>
<sequence>MTSHPGHPGGEPTGDAPEDPSREAAIISLESSFVRLVRAFRAQMAALAEATSPGMVPGTLKAFIAIEQHGPMPISALAEHLALDKGLVSRTVSELEELGFVERSSATDDRRIRIVSATPLGSARLSAAREGAENPLSARIHSWPTPDIEQLRTLLDALADGTPPTEAVHGV</sequence>
<dbReference type="PANTHER" id="PTHR33164:SF57">
    <property type="entry name" value="MARR-FAMILY TRANSCRIPTIONAL REGULATOR"/>
    <property type="match status" value="1"/>
</dbReference>
<evidence type="ECO:0000259" key="2">
    <source>
        <dbReference type="PROSITE" id="PS50995"/>
    </source>
</evidence>
<dbReference type="InterPro" id="IPR036388">
    <property type="entry name" value="WH-like_DNA-bd_sf"/>
</dbReference>
<evidence type="ECO:0000313" key="3">
    <source>
        <dbReference type="EMBL" id="KAB1649570.1"/>
    </source>
</evidence>
<dbReference type="InterPro" id="IPR000835">
    <property type="entry name" value="HTH_MarR-typ"/>
</dbReference>
<dbReference type="EMBL" id="WBJY01000001">
    <property type="protein sequence ID" value="KAB1649570.1"/>
    <property type="molecule type" value="Genomic_DNA"/>
</dbReference>
<keyword evidence="4" id="KW-1185">Reference proteome</keyword>
<dbReference type="Proteomes" id="UP000431744">
    <property type="component" value="Unassembled WGS sequence"/>
</dbReference>
<dbReference type="Gene3D" id="1.10.10.10">
    <property type="entry name" value="Winged helix-like DNA-binding domain superfamily/Winged helix DNA-binding domain"/>
    <property type="match status" value="1"/>
</dbReference>